<dbReference type="Gene3D" id="1.10.3370.10">
    <property type="entry name" value="SecY subunit domain"/>
    <property type="match status" value="1"/>
</dbReference>
<dbReference type="GO" id="GO:0065002">
    <property type="term" value="P:intracellular protein transmembrane transport"/>
    <property type="evidence" value="ECO:0007669"/>
    <property type="project" value="UniProtKB-UniRule"/>
</dbReference>
<evidence type="ECO:0000256" key="3">
    <source>
        <dbReference type="ARBA" id="ARBA00022448"/>
    </source>
</evidence>
<keyword evidence="5 10" id="KW-0653">Protein transport</keyword>
<evidence type="ECO:0000256" key="12">
    <source>
        <dbReference type="RuleBase" id="RU003484"/>
    </source>
</evidence>
<feature type="transmembrane region" description="Helical" evidence="10">
    <location>
        <begin position="30"/>
        <end position="46"/>
    </location>
</feature>
<evidence type="ECO:0000256" key="13">
    <source>
        <dbReference type="RuleBase" id="RU004349"/>
    </source>
</evidence>
<organism evidence="14 15">
    <name type="scientific">Mycobacterium avium (strain 104)</name>
    <dbReference type="NCBI Taxonomy" id="243243"/>
    <lineage>
        <taxon>Bacteria</taxon>
        <taxon>Bacillati</taxon>
        <taxon>Actinomycetota</taxon>
        <taxon>Actinomycetes</taxon>
        <taxon>Mycobacteriales</taxon>
        <taxon>Mycobacteriaceae</taxon>
        <taxon>Mycobacterium</taxon>
        <taxon>Mycobacterium avium complex (MAC)</taxon>
    </lineage>
</organism>
<dbReference type="KEGG" id="mav:MAV_4434"/>
<keyword evidence="4 10" id="KW-0812">Transmembrane</keyword>
<evidence type="ECO:0000256" key="8">
    <source>
        <dbReference type="ARBA" id="ARBA00023136"/>
    </source>
</evidence>
<evidence type="ECO:0000256" key="5">
    <source>
        <dbReference type="ARBA" id="ARBA00022927"/>
    </source>
</evidence>
<keyword evidence="10" id="KW-1003">Cell membrane</keyword>
<dbReference type="NCBIfam" id="TIGR00967">
    <property type="entry name" value="3a0501s007"/>
    <property type="match status" value="1"/>
</dbReference>
<keyword evidence="6 10" id="KW-1133">Transmembrane helix</keyword>
<feature type="transmembrane region" description="Helical" evidence="10">
    <location>
        <begin position="275"/>
        <end position="296"/>
    </location>
</feature>
<dbReference type="AlphaFoldDB" id="A0A0H3A0J1"/>
<dbReference type="PROSITE" id="PS00756">
    <property type="entry name" value="SECY_2"/>
    <property type="match status" value="1"/>
</dbReference>
<comment type="function">
    <text evidence="10 11">The central subunit of the protein translocation channel SecYEG. Consists of two halves formed by TMs 1-5 and 6-10. These two domains form a lateral gate at the front which open onto the bilayer between TMs 2 and 7, and are clamped together by SecE at the back. The channel is closed by both a pore ring composed of hydrophobic SecY resides and a short helix (helix 2A) on the extracellular side of the membrane which forms a plug. The plug probably moves laterally to allow the channel to open. The ring and the pore may move independently.</text>
</comment>
<keyword evidence="7 10" id="KW-0811">Translocation</keyword>
<dbReference type="InterPro" id="IPR026593">
    <property type="entry name" value="SecY"/>
</dbReference>
<sequence>MMQEIPAAQEEELLSAFISSLRTVDLRRKILFTLGIVVLYRVGAALPSPGVNYPNVQQCIKEASGGAAGQIYSLINLFSGGALLKLTVFAVGVMPYITASIIVQLLTVVIPRFEELRKEGQSGQAKMTQYTRYLAIALAILQATSIVALAANGGLLQGCSLDIIADQSIFTLVVIVLVMTAGAALVMWMGELITERGIGNGMSLLIFVGIAARIPAEGKTILDSRGGMIFAAVLVAALIIIVGVVFVEQGQRRIPVQYAKRMVGRRMYGGTSTYLPLKVNQAGVIPVIFASSLIYIPHLITQLIRSGSGGVGNSWWDKFVGSYLSDPSDPVYIGIYFGLIIFFTYFYVSITFNPDERADEMKKFGGFIPGIRPGKPTADYLRYVLSRITLPGSIYLGAISVLPNLFLQIGNGGAVQNLPFGGTAVLIMIGVGLDTVKQIESQLMQRNYEGFLK</sequence>
<dbReference type="PIRSF" id="PIRSF004557">
    <property type="entry name" value="SecY"/>
    <property type="match status" value="1"/>
</dbReference>
<feature type="transmembrane region" description="Helical" evidence="10">
    <location>
        <begin position="228"/>
        <end position="247"/>
    </location>
</feature>
<feature type="transmembrane region" description="Helical" evidence="10">
    <location>
        <begin position="130"/>
        <end position="149"/>
    </location>
</feature>
<feature type="transmembrane region" description="Helical" evidence="10">
    <location>
        <begin position="331"/>
        <end position="352"/>
    </location>
</feature>
<feature type="transmembrane region" description="Helical" evidence="10">
    <location>
        <begin position="418"/>
        <end position="436"/>
    </location>
</feature>
<dbReference type="GO" id="GO:0005886">
    <property type="term" value="C:plasma membrane"/>
    <property type="evidence" value="ECO:0007669"/>
    <property type="project" value="UniProtKB-SubCell"/>
</dbReference>
<evidence type="ECO:0000256" key="9">
    <source>
        <dbReference type="ARBA" id="ARBA00039733"/>
    </source>
</evidence>
<dbReference type="EMBL" id="CP000479">
    <property type="protein sequence ID" value="ABK68576.1"/>
    <property type="molecule type" value="Genomic_DNA"/>
</dbReference>
<reference evidence="14 15" key="1">
    <citation type="submission" date="2006-10" db="EMBL/GenBank/DDBJ databases">
        <authorList>
            <person name="Fleischmann R.D."/>
            <person name="Dodson R.J."/>
            <person name="Haft D.H."/>
            <person name="Merkel J.S."/>
            <person name="Nelson W.C."/>
            <person name="Fraser C.M."/>
        </authorList>
    </citation>
    <scope>NUCLEOTIDE SEQUENCE [LARGE SCALE GENOMIC DNA]</scope>
    <source>
        <strain evidence="14 15">104</strain>
    </source>
</reference>
<dbReference type="GO" id="GO:0043952">
    <property type="term" value="P:protein transport by the Sec complex"/>
    <property type="evidence" value="ECO:0007669"/>
    <property type="project" value="UniProtKB-UniRule"/>
</dbReference>
<dbReference type="SUPFAM" id="SSF103491">
    <property type="entry name" value="Preprotein translocase SecY subunit"/>
    <property type="match status" value="1"/>
</dbReference>
<feature type="transmembrane region" description="Helical" evidence="10">
    <location>
        <begin position="384"/>
        <end position="406"/>
    </location>
</feature>
<evidence type="ECO:0000256" key="2">
    <source>
        <dbReference type="ARBA" id="ARBA00005751"/>
    </source>
</evidence>
<evidence type="ECO:0000256" key="6">
    <source>
        <dbReference type="ARBA" id="ARBA00022989"/>
    </source>
</evidence>
<feature type="transmembrane region" description="Helical" evidence="10">
    <location>
        <begin position="86"/>
        <end position="110"/>
    </location>
</feature>
<protein>
    <recommendedName>
        <fullName evidence="9 10">Protein translocase subunit SecY</fullName>
    </recommendedName>
</protein>
<dbReference type="InterPro" id="IPR002208">
    <property type="entry name" value="SecY/SEC61-alpha"/>
</dbReference>
<evidence type="ECO:0000256" key="4">
    <source>
        <dbReference type="ARBA" id="ARBA00022692"/>
    </source>
</evidence>
<comment type="subcellular location">
    <subcellularLocation>
        <location evidence="10">Cell membrane</location>
        <topology evidence="10">Multi-pass membrane protein</topology>
    </subcellularLocation>
    <subcellularLocation>
        <location evidence="1 12">Membrane</location>
        <topology evidence="1 12">Multi-pass membrane protein</topology>
    </subcellularLocation>
</comment>
<name>A0A0H3A0J1_MYCA1</name>
<gene>
    <name evidence="10" type="primary">secY</name>
    <name evidence="14" type="ordered locus">MAV_4434</name>
</gene>
<proteinExistence type="inferred from homology"/>
<evidence type="ECO:0000256" key="10">
    <source>
        <dbReference type="HAMAP-Rule" id="MF_01465"/>
    </source>
</evidence>
<evidence type="ECO:0000256" key="11">
    <source>
        <dbReference type="RuleBase" id="RU000537"/>
    </source>
</evidence>
<evidence type="ECO:0000313" key="15">
    <source>
        <dbReference type="Proteomes" id="UP000001574"/>
    </source>
</evidence>
<keyword evidence="3 10" id="KW-0813">Transport</keyword>
<dbReference type="InterPro" id="IPR030659">
    <property type="entry name" value="SecY_CS"/>
</dbReference>
<keyword evidence="8 10" id="KW-0472">Membrane</keyword>
<feature type="transmembrane region" description="Helical" evidence="10">
    <location>
        <begin position="197"/>
        <end position="216"/>
    </location>
</feature>
<evidence type="ECO:0000256" key="1">
    <source>
        <dbReference type="ARBA" id="ARBA00004141"/>
    </source>
</evidence>
<dbReference type="Pfam" id="PF00344">
    <property type="entry name" value="SecY"/>
    <property type="match status" value="1"/>
</dbReference>
<evidence type="ECO:0000313" key="14">
    <source>
        <dbReference type="EMBL" id="ABK68576.1"/>
    </source>
</evidence>
<comment type="subunit">
    <text evidence="10">Component of the Sec protein translocase complex. Heterotrimer consisting of SecY, SecE and SecG subunits. The heterotrimers can form oligomers, although 1 heterotrimer is thought to be able to translocate proteins. Interacts with the ribosome. Interacts with SecDF, and other proteins may be involved. Interacts with SecA.</text>
</comment>
<dbReference type="PROSITE" id="PS00755">
    <property type="entry name" value="SECY_1"/>
    <property type="match status" value="1"/>
</dbReference>
<dbReference type="HAMAP" id="MF_01465">
    <property type="entry name" value="SecY"/>
    <property type="match status" value="1"/>
</dbReference>
<dbReference type="FunFam" id="1.10.3370.10:FF:000001">
    <property type="entry name" value="Preprotein translocase subunit SecY"/>
    <property type="match status" value="1"/>
</dbReference>
<dbReference type="InterPro" id="IPR023201">
    <property type="entry name" value="SecY_dom_sf"/>
</dbReference>
<dbReference type="HOGENOM" id="CLU_030313_0_0_11"/>
<dbReference type="PRINTS" id="PR00303">
    <property type="entry name" value="SECYTRNLCASE"/>
</dbReference>
<feature type="transmembrane region" description="Helical" evidence="10">
    <location>
        <begin position="169"/>
        <end position="190"/>
    </location>
</feature>
<dbReference type="Proteomes" id="UP000001574">
    <property type="component" value="Chromosome"/>
</dbReference>
<dbReference type="GO" id="GO:0006605">
    <property type="term" value="P:protein targeting"/>
    <property type="evidence" value="ECO:0007669"/>
    <property type="project" value="UniProtKB-UniRule"/>
</dbReference>
<evidence type="ECO:0000256" key="7">
    <source>
        <dbReference type="ARBA" id="ARBA00023010"/>
    </source>
</evidence>
<dbReference type="PANTHER" id="PTHR10906">
    <property type="entry name" value="SECY/SEC61-ALPHA FAMILY MEMBER"/>
    <property type="match status" value="1"/>
</dbReference>
<accession>A0A0H3A0J1</accession>
<comment type="similarity">
    <text evidence="2 10 13">Belongs to the SecY/SEC61-alpha family.</text>
</comment>